<protein>
    <submittedName>
        <fullName evidence="2">Uncharacterized protein</fullName>
    </submittedName>
</protein>
<dbReference type="AlphaFoldDB" id="K0SHT3"/>
<organism evidence="2 3">
    <name type="scientific">Thalassiosira oceanica</name>
    <name type="common">Marine diatom</name>
    <dbReference type="NCBI Taxonomy" id="159749"/>
    <lineage>
        <taxon>Eukaryota</taxon>
        <taxon>Sar</taxon>
        <taxon>Stramenopiles</taxon>
        <taxon>Ochrophyta</taxon>
        <taxon>Bacillariophyta</taxon>
        <taxon>Coscinodiscophyceae</taxon>
        <taxon>Thalassiosirophycidae</taxon>
        <taxon>Thalassiosirales</taxon>
        <taxon>Thalassiosiraceae</taxon>
        <taxon>Thalassiosira</taxon>
    </lineage>
</organism>
<name>K0SHT3_THAOC</name>
<accession>K0SHT3</accession>
<proteinExistence type="predicted"/>
<dbReference type="EMBL" id="AGNL01016654">
    <property type="protein sequence ID" value="EJK64935.1"/>
    <property type="molecule type" value="Genomic_DNA"/>
</dbReference>
<dbReference type="OrthoDB" id="10536694at2759"/>
<reference evidence="2 3" key="1">
    <citation type="journal article" date="2012" name="Genome Biol.">
        <title>Genome and low-iron response of an oceanic diatom adapted to chronic iron limitation.</title>
        <authorList>
            <person name="Lommer M."/>
            <person name="Specht M."/>
            <person name="Roy A.S."/>
            <person name="Kraemer L."/>
            <person name="Andreson R."/>
            <person name="Gutowska M.A."/>
            <person name="Wolf J."/>
            <person name="Bergner S.V."/>
            <person name="Schilhabel M.B."/>
            <person name="Klostermeier U.C."/>
            <person name="Beiko R.G."/>
            <person name="Rosenstiel P."/>
            <person name="Hippler M."/>
            <person name="Laroche J."/>
        </authorList>
    </citation>
    <scope>NUCLEOTIDE SEQUENCE [LARGE SCALE GENOMIC DNA]</scope>
    <source>
        <strain evidence="2 3">CCMP1005</strain>
    </source>
</reference>
<feature type="region of interest" description="Disordered" evidence="1">
    <location>
        <begin position="34"/>
        <end position="79"/>
    </location>
</feature>
<feature type="non-terminal residue" evidence="2">
    <location>
        <position position="1"/>
    </location>
</feature>
<feature type="compositionally biased region" description="Pro residues" evidence="1">
    <location>
        <begin position="63"/>
        <end position="73"/>
    </location>
</feature>
<evidence type="ECO:0000313" key="3">
    <source>
        <dbReference type="Proteomes" id="UP000266841"/>
    </source>
</evidence>
<keyword evidence="3" id="KW-1185">Reference proteome</keyword>
<feature type="compositionally biased region" description="Low complexity" evidence="1">
    <location>
        <begin position="43"/>
        <end position="59"/>
    </location>
</feature>
<gene>
    <name evidence="2" type="ORF">THAOC_14274</name>
</gene>
<comment type="caution">
    <text evidence="2">The sequence shown here is derived from an EMBL/GenBank/DDBJ whole genome shotgun (WGS) entry which is preliminary data.</text>
</comment>
<evidence type="ECO:0000256" key="1">
    <source>
        <dbReference type="SAM" id="MobiDB-lite"/>
    </source>
</evidence>
<dbReference type="Proteomes" id="UP000266841">
    <property type="component" value="Unassembled WGS sequence"/>
</dbReference>
<sequence length="198" mass="22336">TKDRLPAVIRHASAWRRWRGGPLAAYDLHRDSIAHHRRDDGSRSQQQCPRGRQQQQCPRGRPPRPGRPPPPARGSPSVHDAVMDSYYKHRKGGAVVHCGKRFMLAVEFNAPARAGRAIEADMVYVDKNPQARAVVQARRCGSAKELGAAFLRGEEFEYMEVDEAAFFDLLKRYKRGSKTEGLIDMGSGLRMYNVTLIR</sequence>
<evidence type="ECO:0000313" key="2">
    <source>
        <dbReference type="EMBL" id="EJK64935.1"/>
    </source>
</evidence>